<reference evidence="8 9" key="1">
    <citation type="submission" date="2024-06" db="EMBL/GenBank/DDBJ databases">
        <title>A chromosome level genome sequence of Diviner's sage (Salvia divinorum).</title>
        <authorList>
            <person name="Ford S.A."/>
            <person name="Ro D.-K."/>
            <person name="Ness R.W."/>
            <person name="Phillips M.A."/>
        </authorList>
    </citation>
    <scope>NUCLEOTIDE SEQUENCE [LARGE SCALE GENOMIC DNA]</scope>
    <source>
        <strain evidence="8">SAF-2024a</strain>
        <tissue evidence="8">Leaf</tissue>
    </source>
</reference>
<dbReference type="PANTHER" id="PTHR27002">
    <property type="entry name" value="RECEPTOR-LIKE SERINE/THREONINE-PROTEIN KINASE SD1-8"/>
    <property type="match status" value="1"/>
</dbReference>
<dbReference type="InterPro" id="IPR011009">
    <property type="entry name" value="Kinase-like_dom_sf"/>
</dbReference>
<evidence type="ECO:0000256" key="3">
    <source>
        <dbReference type="ARBA" id="ARBA00022741"/>
    </source>
</evidence>
<dbReference type="Gene3D" id="3.30.200.20">
    <property type="entry name" value="Phosphorylase Kinase, domain 1"/>
    <property type="match status" value="1"/>
</dbReference>
<dbReference type="GO" id="GO:0005524">
    <property type="term" value="F:ATP binding"/>
    <property type="evidence" value="ECO:0007669"/>
    <property type="project" value="UniProtKB-KW"/>
</dbReference>
<dbReference type="SUPFAM" id="SSF56112">
    <property type="entry name" value="Protein kinase-like (PK-like)"/>
    <property type="match status" value="1"/>
</dbReference>
<organism evidence="8 9">
    <name type="scientific">Salvia divinorum</name>
    <name type="common">Maria pastora</name>
    <name type="synonym">Diviner's sage</name>
    <dbReference type="NCBI Taxonomy" id="28513"/>
    <lineage>
        <taxon>Eukaryota</taxon>
        <taxon>Viridiplantae</taxon>
        <taxon>Streptophyta</taxon>
        <taxon>Embryophyta</taxon>
        <taxon>Tracheophyta</taxon>
        <taxon>Spermatophyta</taxon>
        <taxon>Magnoliopsida</taxon>
        <taxon>eudicotyledons</taxon>
        <taxon>Gunneridae</taxon>
        <taxon>Pentapetalae</taxon>
        <taxon>asterids</taxon>
        <taxon>lamiids</taxon>
        <taxon>Lamiales</taxon>
        <taxon>Lamiaceae</taxon>
        <taxon>Nepetoideae</taxon>
        <taxon>Mentheae</taxon>
        <taxon>Salviinae</taxon>
        <taxon>Salvia</taxon>
        <taxon>Salvia subgen. Calosphace</taxon>
    </lineage>
</organism>
<evidence type="ECO:0000259" key="7">
    <source>
        <dbReference type="PROSITE" id="PS50011"/>
    </source>
</evidence>
<feature type="domain" description="Protein kinase" evidence="7">
    <location>
        <begin position="1"/>
        <end position="136"/>
    </location>
</feature>
<feature type="compositionally biased region" description="Polar residues" evidence="6">
    <location>
        <begin position="115"/>
        <end position="136"/>
    </location>
</feature>
<evidence type="ECO:0000256" key="4">
    <source>
        <dbReference type="ARBA" id="ARBA00022777"/>
    </source>
</evidence>
<keyword evidence="4" id="KW-0418">Kinase</keyword>
<evidence type="ECO:0000256" key="5">
    <source>
        <dbReference type="ARBA" id="ARBA00022840"/>
    </source>
</evidence>
<comment type="caution">
    <text evidence="8">The sequence shown here is derived from an EMBL/GenBank/DDBJ whole genome shotgun (WGS) entry which is preliminary data.</text>
</comment>
<evidence type="ECO:0000256" key="2">
    <source>
        <dbReference type="ARBA" id="ARBA00022679"/>
    </source>
</evidence>
<dbReference type="PROSITE" id="PS50011">
    <property type="entry name" value="PROTEIN_KINASE_DOM"/>
    <property type="match status" value="1"/>
</dbReference>
<dbReference type="EMBL" id="JBEAFC010000002">
    <property type="protein sequence ID" value="KAL1567071.1"/>
    <property type="molecule type" value="Genomic_DNA"/>
</dbReference>
<keyword evidence="5" id="KW-0067">ATP-binding</keyword>
<evidence type="ECO:0000256" key="6">
    <source>
        <dbReference type="SAM" id="MobiDB-lite"/>
    </source>
</evidence>
<dbReference type="PANTHER" id="PTHR27002:SF214">
    <property type="entry name" value="RECEPTOR-LIKE SERINE_THREONINE-PROTEIN KINASE"/>
    <property type="match status" value="1"/>
</dbReference>
<dbReference type="GO" id="GO:0004674">
    <property type="term" value="F:protein serine/threonine kinase activity"/>
    <property type="evidence" value="ECO:0007669"/>
    <property type="project" value="UniProtKB-KW"/>
</dbReference>
<accession>A0ABD1IIH1</accession>
<sequence length="136" mass="15479">MENMIGVRGFGLVYKHGNMPSEEEIAVKRLSRSSYQEFRNEVMAIAKLQHKNLVRLSGCCIEEEEMMLIYEYLENKSLDLLVFEDRPVMSSVVFMLGNDEAIIPDPKEPGFFPEESSSFDTSVCPESSTITDVEAR</sequence>
<evidence type="ECO:0000313" key="8">
    <source>
        <dbReference type="EMBL" id="KAL1567071.1"/>
    </source>
</evidence>
<keyword evidence="9" id="KW-1185">Reference proteome</keyword>
<protein>
    <submittedName>
        <fullName evidence="8">G-type lectin S-receptor-like serine/threonine-protein kinase SD1-1</fullName>
    </submittedName>
</protein>
<evidence type="ECO:0000313" key="9">
    <source>
        <dbReference type="Proteomes" id="UP001567538"/>
    </source>
</evidence>
<dbReference type="InterPro" id="IPR001245">
    <property type="entry name" value="Ser-Thr/Tyr_kinase_cat_dom"/>
</dbReference>
<dbReference type="Pfam" id="PF07714">
    <property type="entry name" value="PK_Tyr_Ser-Thr"/>
    <property type="match status" value="1"/>
</dbReference>
<keyword evidence="2" id="KW-0808">Transferase</keyword>
<proteinExistence type="predicted"/>
<name>A0ABD1IIH1_SALDI</name>
<keyword evidence="3" id="KW-0547">Nucleotide-binding</keyword>
<dbReference type="InterPro" id="IPR000719">
    <property type="entry name" value="Prot_kinase_dom"/>
</dbReference>
<feature type="region of interest" description="Disordered" evidence="6">
    <location>
        <begin position="106"/>
        <end position="136"/>
    </location>
</feature>
<keyword evidence="1" id="KW-0723">Serine/threonine-protein kinase</keyword>
<dbReference type="Proteomes" id="UP001567538">
    <property type="component" value="Unassembled WGS sequence"/>
</dbReference>
<evidence type="ECO:0000256" key="1">
    <source>
        <dbReference type="ARBA" id="ARBA00022527"/>
    </source>
</evidence>
<gene>
    <name evidence="8" type="primary">SD11</name>
    <name evidence="8" type="ORF">AAHA92_02593</name>
</gene>
<dbReference type="AlphaFoldDB" id="A0ABD1IIH1"/>